<protein>
    <submittedName>
        <fullName evidence="1">Uncharacterized protein</fullName>
    </submittedName>
</protein>
<evidence type="ECO:0000313" key="1">
    <source>
        <dbReference type="EMBL" id="KAJ7525059.1"/>
    </source>
</evidence>
<gene>
    <name evidence="1" type="ORF">O6H91_17G034500</name>
</gene>
<name>A0ACC2B5K0_DIPCM</name>
<reference evidence="2" key="1">
    <citation type="journal article" date="2024" name="Proc. Natl. Acad. Sci. U.S.A.">
        <title>Extraordinary preservation of gene collinearity over three hundred million years revealed in homosporous lycophytes.</title>
        <authorList>
            <person name="Li C."/>
            <person name="Wickell D."/>
            <person name="Kuo L.Y."/>
            <person name="Chen X."/>
            <person name="Nie B."/>
            <person name="Liao X."/>
            <person name="Peng D."/>
            <person name="Ji J."/>
            <person name="Jenkins J."/>
            <person name="Williams M."/>
            <person name="Shu S."/>
            <person name="Plott C."/>
            <person name="Barry K."/>
            <person name="Rajasekar S."/>
            <person name="Grimwood J."/>
            <person name="Han X."/>
            <person name="Sun S."/>
            <person name="Hou Z."/>
            <person name="He W."/>
            <person name="Dai G."/>
            <person name="Sun C."/>
            <person name="Schmutz J."/>
            <person name="Leebens-Mack J.H."/>
            <person name="Li F.W."/>
            <person name="Wang L."/>
        </authorList>
    </citation>
    <scope>NUCLEOTIDE SEQUENCE [LARGE SCALE GENOMIC DNA]</scope>
    <source>
        <strain evidence="2">cv. PW_Plant_1</strain>
    </source>
</reference>
<dbReference type="Proteomes" id="UP001162992">
    <property type="component" value="Chromosome 17"/>
</dbReference>
<sequence length="481" mass="53010">MAMSMSKILRTGCLRRLVDLSFQFLHASRIQSRSHIYYSPCTPSLLHTQAPVSYYAGSSEPVPTLGAGLSSPGLLASQPYNGEALRFSVARADDAANAAQFPGVAGNEADAWKWKIRKRVWDTLMAEDLAREPYPIHNRIPNFFDADSASNKVVSLPEFEAASALKVSSDIGQKQIRYLALRGGKVLVTPQPRLQSGFFSVLEPETLDPKLYQEVATAAGVAKYARHLGLGARFKVDLVIVGSVAVDPSTGARLGEGEGLTDLEYGFLRLIGAIDDSTVIVTSVHDKQLVNDIPVGKLAVHDFPVDVICTPTQIIRTNTTIAKPKGIFWEMLSPEKFVQFRILQELRRRIEQDTGQRLMVGGGERPSLIPERSIFPQPSPALRPNSVQPFPKQGLFIWCFDDLVTPEELKTHLDKLGISVVKVDVFPKKGPVPAMARALLPGGEDIDRLVAIVDKSDLRGQLIRCQVDKAYEPQTYGRRMR</sequence>
<proteinExistence type="predicted"/>
<accession>A0ACC2B5K0</accession>
<comment type="caution">
    <text evidence="1">The sequence shown here is derived from an EMBL/GenBank/DDBJ whole genome shotgun (WGS) entry which is preliminary data.</text>
</comment>
<keyword evidence="2" id="KW-1185">Reference proteome</keyword>
<organism evidence="1 2">
    <name type="scientific">Diphasiastrum complanatum</name>
    <name type="common">Issler's clubmoss</name>
    <name type="synonym">Lycopodium complanatum</name>
    <dbReference type="NCBI Taxonomy" id="34168"/>
    <lineage>
        <taxon>Eukaryota</taxon>
        <taxon>Viridiplantae</taxon>
        <taxon>Streptophyta</taxon>
        <taxon>Embryophyta</taxon>
        <taxon>Tracheophyta</taxon>
        <taxon>Lycopodiopsida</taxon>
        <taxon>Lycopodiales</taxon>
        <taxon>Lycopodiaceae</taxon>
        <taxon>Lycopodioideae</taxon>
        <taxon>Diphasiastrum</taxon>
    </lineage>
</organism>
<dbReference type="EMBL" id="CM055108">
    <property type="protein sequence ID" value="KAJ7525059.1"/>
    <property type="molecule type" value="Genomic_DNA"/>
</dbReference>
<evidence type="ECO:0000313" key="2">
    <source>
        <dbReference type="Proteomes" id="UP001162992"/>
    </source>
</evidence>